<sequence length="744" mass="81535">MTENNAHPSRAQLSAYNLGQLRPDEASTIESHISVCEPCCDTILSLSSDDTFVGLLKEARQLPVDPTLEHDSRETTPSSFRGDIPPELADHPRYEIVRLIGKGGMGDVYEAIHRKMERKVALKVINRELFQMPEVVNRFHREVKTAAQLAHPNVVTSHDADQAGEFHFLVMEYVNGVDLSHIVKQRGALPIAEACDYMRQAATGLQHAHECGMVHRDIKPHNLMVTADGTTKILDFGLASLTPEAAPTAGAAKARSDLTLAGVIMGTPDFISPEQANDARQVDIRSDIYSLGATLYYLLSGGVPFGDGSVKDKLKSLAQVEPAPLDALRNDVPKDLAAIASRMMAKDPNERYLTPKEVAHALESFLQTWKPVEEISQGQEPTSGGNMSGSGGIESRVGDAGWDWRLVMARIFFAIACILVALISFEAWTFDPGFSDLNRNRVAAYLLATLCLSIMAGVLYRRSKSTLRQPKGVARRRFGLTATEAPALVAVLAAVLFYAQGSNVALVRGLGKVVPLNPKDRLQTVNSPVDGFVHRTSETFVAGGTVKRDETLMEIDRNDADLVAQLTAQAEQLEKKLATEKTKAELNDDKAMQQDAMAQVEALEKEIFEIRHKASQVERLLIKAPRDGTLNRLNVFDQGKAVKVGDELFTIGPQTWKAAVELWVSGYDVTRVQQGDRVRLEFEGWPTVGTVGFFGGEVLSISPGADDAGMFRVLIKEAAKNSWPDDRYLRPGVRVNCCVISEGR</sequence>
<proteinExistence type="predicted"/>
<dbReference type="CDD" id="cd14014">
    <property type="entry name" value="STKc_PknB_like"/>
    <property type="match status" value="1"/>
</dbReference>
<dbReference type="PROSITE" id="PS00108">
    <property type="entry name" value="PROTEIN_KINASE_ST"/>
    <property type="match status" value="1"/>
</dbReference>
<dbReference type="SMART" id="SM00220">
    <property type="entry name" value="S_TKc"/>
    <property type="match status" value="1"/>
</dbReference>
<keyword evidence="6" id="KW-0175">Coiled coil</keyword>
<dbReference type="Gene3D" id="1.10.510.10">
    <property type="entry name" value="Transferase(Phosphotransferase) domain 1"/>
    <property type="match status" value="1"/>
</dbReference>
<dbReference type="Pfam" id="PF00069">
    <property type="entry name" value="Pkinase"/>
    <property type="match status" value="1"/>
</dbReference>
<feature type="transmembrane region" description="Helical" evidence="8">
    <location>
        <begin position="411"/>
        <end position="430"/>
    </location>
</feature>
<accession>A0A5C6B772</accession>
<evidence type="ECO:0000256" key="3">
    <source>
        <dbReference type="ARBA" id="ARBA00022777"/>
    </source>
</evidence>
<name>A0A5C6B772_9BACT</name>
<keyword evidence="1 10" id="KW-0808">Transferase</keyword>
<feature type="binding site" evidence="5">
    <location>
        <position position="123"/>
    </location>
    <ligand>
        <name>ATP</name>
        <dbReference type="ChEBI" id="CHEBI:30616"/>
    </ligand>
</feature>
<dbReference type="PROSITE" id="PS50011">
    <property type="entry name" value="PROTEIN_KINASE_DOM"/>
    <property type="match status" value="1"/>
</dbReference>
<gene>
    <name evidence="10" type="primary">prkC_5</name>
    <name evidence="10" type="ORF">Pla52n_04130</name>
</gene>
<keyword evidence="2 5" id="KW-0547">Nucleotide-binding</keyword>
<dbReference type="InterPro" id="IPR000719">
    <property type="entry name" value="Prot_kinase_dom"/>
</dbReference>
<keyword evidence="3 10" id="KW-0418">Kinase</keyword>
<dbReference type="PANTHER" id="PTHR43289">
    <property type="entry name" value="MITOGEN-ACTIVATED PROTEIN KINASE KINASE KINASE 20-RELATED"/>
    <property type="match status" value="1"/>
</dbReference>
<feature type="transmembrane region" description="Helical" evidence="8">
    <location>
        <begin position="442"/>
        <end position="460"/>
    </location>
</feature>
<evidence type="ECO:0000313" key="11">
    <source>
        <dbReference type="Proteomes" id="UP000320176"/>
    </source>
</evidence>
<dbReference type="InterPro" id="IPR017441">
    <property type="entry name" value="Protein_kinase_ATP_BS"/>
</dbReference>
<evidence type="ECO:0000256" key="1">
    <source>
        <dbReference type="ARBA" id="ARBA00022679"/>
    </source>
</evidence>
<comment type="caution">
    <text evidence="10">The sequence shown here is derived from an EMBL/GenBank/DDBJ whole genome shotgun (WGS) entry which is preliminary data.</text>
</comment>
<dbReference type="InterPro" id="IPR011009">
    <property type="entry name" value="Kinase-like_dom_sf"/>
</dbReference>
<keyword evidence="11" id="KW-1185">Reference proteome</keyword>
<evidence type="ECO:0000256" key="5">
    <source>
        <dbReference type="PROSITE-ProRule" id="PRU10141"/>
    </source>
</evidence>
<dbReference type="OrthoDB" id="6111975at2"/>
<feature type="region of interest" description="Disordered" evidence="7">
    <location>
        <begin position="64"/>
        <end position="87"/>
    </location>
</feature>
<dbReference type="AlphaFoldDB" id="A0A5C6B772"/>
<keyword evidence="8" id="KW-0472">Membrane</keyword>
<feature type="coiled-coil region" evidence="6">
    <location>
        <begin position="563"/>
        <end position="620"/>
    </location>
</feature>
<dbReference type="RefSeq" id="WP_146517992.1">
    <property type="nucleotide sequence ID" value="NZ_CP151726.1"/>
</dbReference>
<dbReference type="EMBL" id="SJPN01000001">
    <property type="protein sequence ID" value="TWU07838.1"/>
    <property type="molecule type" value="Genomic_DNA"/>
</dbReference>
<dbReference type="Gene3D" id="3.30.200.20">
    <property type="entry name" value="Phosphorylase Kinase, domain 1"/>
    <property type="match status" value="1"/>
</dbReference>
<dbReference type="Proteomes" id="UP000320176">
    <property type="component" value="Unassembled WGS sequence"/>
</dbReference>
<feature type="transmembrane region" description="Helical" evidence="8">
    <location>
        <begin position="480"/>
        <end position="499"/>
    </location>
</feature>
<dbReference type="InterPro" id="IPR008271">
    <property type="entry name" value="Ser/Thr_kinase_AS"/>
</dbReference>
<dbReference type="PANTHER" id="PTHR43289:SF6">
    <property type="entry name" value="SERINE_THREONINE-PROTEIN KINASE NEKL-3"/>
    <property type="match status" value="1"/>
</dbReference>
<reference evidence="10 11" key="1">
    <citation type="submission" date="2019-02" db="EMBL/GenBank/DDBJ databases">
        <title>Deep-cultivation of Planctomycetes and their phenomic and genomic characterization uncovers novel biology.</title>
        <authorList>
            <person name="Wiegand S."/>
            <person name="Jogler M."/>
            <person name="Boedeker C."/>
            <person name="Pinto D."/>
            <person name="Vollmers J."/>
            <person name="Rivas-Marin E."/>
            <person name="Kohn T."/>
            <person name="Peeters S.H."/>
            <person name="Heuer A."/>
            <person name="Rast P."/>
            <person name="Oberbeckmann S."/>
            <person name="Bunk B."/>
            <person name="Jeske O."/>
            <person name="Meyerdierks A."/>
            <person name="Storesund J.E."/>
            <person name="Kallscheuer N."/>
            <person name="Luecker S."/>
            <person name="Lage O.M."/>
            <person name="Pohl T."/>
            <person name="Merkel B.J."/>
            <person name="Hornburger P."/>
            <person name="Mueller R.-W."/>
            <person name="Bruemmer F."/>
            <person name="Labrenz M."/>
            <person name="Spormann A.M."/>
            <person name="Op Den Camp H."/>
            <person name="Overmann J."/>
            <person name="Amann R."/>
            <person name="Jetten M.S.M."/>
            <person name="Mascher T."/>
            <person name="Medema M.H."/>
            <person name="Devos D.P."/>
            <person name="Kaster A.-K."/>
            <person name="Ovreas L."/>
            <person name="Rohde M."/>
            <person name="Galperin M.Y."/>
            <person name="Jogler C."/>
        </authorList>
    </citation>
    <scope>NUCLEOTIDE SEQUENCE [LARGE SCALE GENOMIC DNA]</scope>
    <source>
        <strain evidence="10 11">Pla52n</strain>
    </source>
</reference>
<feature type="domain" description="Protein kinase" evidence="9">
    <location>
        <begin position="94"/>
        <end position="366"/>
    </location>
</feature>
<evidence type="ECO:0000259" key="9">
    <source>
        <dbReference type="PROSITE" id="PS50011"/>
    </source>
</evidence>
<evidence type="ECO:0000313" key="10">
    <source>
        <dbReference type="EMBL" id="TWU07838.1"/>
    </source>
</evidence>
<dbReference type="EC" id="2.7.11.1" evidence="10"/>
<dbReference type="SUPFAM" id="SSF56112">
    <property type="entry name" value="Protein kinase-like (PK-like)"/>
    <property type="match status" value="1"/>
</dbReference>
<dbReference type="GO" id="GO:0005524">
    <property type="term" value="F:ATP binding"/>
    <property type="evidence" value="ECO:0007669"/>
    <property type="project" value="UniProtKB-UniRule"/>
</dbReference>
<evidence type="ECO:0000256" key="2">
    <source>
        <dbReference type="ARBA" id="ARBA00022741"/>
    </source>
</evidence>
<keyword evidence="8" id="KW-0812">Transmembrane</keyword>
<evidence type="ECO:0000256" key="6">
    <source>
        <dbReference type="SAM" id="Coils"/>
    </source>
</evidence>
<dbReference type="PROSITE" id="PS00107">
    <property type="entry name" value="PROTEIN_KINASE_ATP"/>
    <property type="match status" value="1"/>
</dbReference>
<keyword evidence="4 5" id="KW-0067">ATP-binding</keyword>
<protein>
    <submittedName>
        <fullName evidence="10">Serine/threonine-protein kinase PrkC</fullName>
        <ecNumber evidence="10">2.7.11.1</ecNumber>
    </submittedName>
</protein>
<keyword evidence="8" id="KW-1133">Transmembrane helix</keyword>
<organism evidence="10 11">
    <name type="scientific">Stieleria varia</name>
    <dbReference type="NCBI Taxonomy" id="2528005"/>
    <lineage>
        <taxon>Bacteria</taxon>
        <taxon>Pseudomonadati</taxon>
        <taxon>Planctomycetota</taxon>
        <taxon>Planctomycetia</taxon>
        <taxon>Pirellulales</taxon>
        <taxon>Pirellulaceae</taxon>
        <taxon>Stieleria</taxon>
    </lineage>
</organism>
<evidence type="ECO:0000256" key="4">
    <source>
        <dbReference type="ARBA" id="ARBA00022840"/>
    </source>
</evidence>
<dbReference type="GO" id="GO:0004674">
    <property type="term" value="F:protein serine/threonine kinase activity"/>
    <property type="evidence" value="ECO:0007669"/>
    <property type="project" value="UniProtKB-EC"/>
</dbReference>
<evidence type="ECO:0000256" key="7">
    <source>
        <dbReference type="SAM" id="MobiDB-lite"/>
    </source>
</evidence>
<evidence type="ECO:0000256" key="8">
    <source>
        <dbReference type="SAM" id="Phobius"/>
    </source>
</evidence>